<gene>
    <name evidence="3" type="ORF">ZIOFF_016162</name>
</gene>
<dbReference type="PANTHER" id="PTHR43591:SF24">
    <property type="entry name" value="2-METHOXY-6-POLYPRENYL-1,4-BENZOQUINOL METHYLASE, MITOCHONDRIAL"/>
    <property type="match status" value="1"/>
</dbReference>
<name>A0A8J5LQR9_ZINOF</name>
<keyword evidence="4" id="KW-1185">Reference proteome</keyword>
<evidence type="ECO:0000256" key="1">
    <source>
        <dbReference type="SAM" id="MobiDB-lite"/>
    </source>
</evidence>
<dbReference type="CDD" id="cd02440">
    <property type="entry name" value="AdoMet_MTases"/>
    <property type="match status" value="1"/>
</dbReference>
<feature type="signal peptide" evidence="2">
    <location>
        <begin position="1"/>
        <end position="26"/>
    </location>
</feature>
<proteinExistence type="predicted"/>
<reference evidence="3 4" key="1">
    <citation type="submission" date="2020-08" db="EMBL/GenBank/DDBJ databases">
        <title>Plant Genome Project.</title>
        <authorList>
            <person name="Zhang R.-G."/>
        </authorList>
    </citation>
    <scope>NUCLEOTIDE SEQUENCE [LARGE SCALE GENOMIC DNA]</scope>
    <source>
        <tissue evidence="3">Rhizome</tissue>
    </source>
</reference>
<protein>
    <submittedName>
        <fullName evidence="3">Uncharacterized protein</fullName>
    </submittedName>
</protein>
<dbReference type="SUPFAM" id="SSF53335">
    <property type="entry name" value="S-adenosyl-L-methionine-dependent methyltransferases"/>
    <property type="match status" value="1"/>
</dbReference>
<dbReference type="Pfam" id="PF01209">
    <property type="entry name" value="Ubie_methyltran"/>
    <property type="match status" value="1"/>
</dbReference>
<keyword evidence="2" id="KW-0732">Signal</keyword>
<feature type="chain" id="PRO_5035281791" evidence="2">
    <location>
        <begin position="27"/>
        <end position="202"/>
    </location>
</feature>
<dbReference type="EMBL" id="JACMSC010000004">
    <property type="protein sequence ID" value="KAG6526185.1"/>
    <property type="molecule type" value="Genomic_DNA"/>
</dbReference>
<organism evidence="3 4">
    <name type="scientific">Zingiber officinale</name>
    <name type="common">Ginger</name>
    <name type="synonym">Amomum zingiber</name>
    <dbReference type="NCBI Taxonomy" id="94328"/>
    <lineage>
        <taxon>Eukaryota</taxon>
        <taxon>Viridiplantae</taxon>
        <taxon>Streptophyta</taxon>
        <taxon>Embryophyta</taxon>
        <taxon>Tracheophyta</taxon>
        <taxon>Spermatophyta</taxon>
        <taxon>Magnoliopsida</taxon>
        <taxon>Liliopsida</taxon>
        <taxon>Zingiberales</taxon>
        <taxon>Zingiberaceae</taxon>
        <taxon>Zingiber</taxon>
    </lineage>
</organism>
<accession>A0A8J5LQR9</accession>
<dbReference type="GO" id="GO:0005739">
    <property type="term" value="C:mitochondrion"/>
    <property type="evidence" value="ECO:0007669"/>
    <property type="project" value="TreeGrafter"/>
</dbReference>
<dbReference type="GO" id="GO:0008425">
    <property type="term" value="F:2-methoxy-6-polyprenyl-1,4-benzoquinol methyltransferase activity"/>
    <property type="evidence" value="ECO:0007669"/>
    <property type="project" value="TreeGrafter"/>
</dbReference>
<evidence type="ECO:0000256" key="2">
    <source>
        <dbReference type="SAM" id="SignalP"/>
    </source>
</evidence>
<dbReference type="AlphaFoldDB" id="A0A8J5LQR9"/>
<dbReference type="InterPro" id="IPR029063">
    <property type="entry name" value="SAM-dependent_MTases_sf"/>
</dbReference>
<sequence length="202" mass="21661">MRVGLWKDSWVLFLGCIILNLDVAGGTGYTAFHVSDGIGSVSHNAMHDSFAETEGQTQIFICDINPKMLNIGKKSATLDVRYTENNYLHWVEGNAKALSFEDGSMDGYTIEFGIRNVTHIEKALAKAYRRGADGDELGHRDGVTGVGAEARVGSSVALARVSPTLSRAAAAHSGGEGAAKNWGTPVGGRRRHTEEKRRKGGS</sequence>
<feature type="compositionally biased region" description="Basic and acidic residues" evidence="1">
    <location>
        <begin position="192"/>
        <end position="202"/>
    </location>
</feature>
<dbReference type="Proteomes" id="UP000734854">
    <property type="component" value="Unassembled WGS sequence"/>
</dbReference>
<dbReference type="Gene3D" id="3.40.50.150">
    <property type="entry name" value="Vaccinia Virus protein VP39"/>
    <property type="match status" value="1"/>
</dbReference>
<evidence type="ECO:0000313" key="4">
    <source>
        <dbReference type="Proteomes" id="UP000734854"/>
    </source>
</evidence>
<comment type="caution">
    <text evidence="3">The sequence shown here is derived from an EMBL/GenBank/DDBJ whole genome shotgun (WGS) entry which is preliminary data.</text>
</comment>
<feature type="region of interest" description="Disordered" evidence="1">
    <location>
        <begin position="169"/>
        <end position="202"/>
    </location>
</feature>
<dbReference type="PANTHER" id="PTHR43591">
    <property type="entry name" value="METHYLTRANSFERASE"/>
    <property type="match status" value="1"/>
</dbReference>
<evidence type="ECO:0000313" key="3">
    <source>
        <dbReference type="EMBL" id="KAG6526185.1"/>
    </source>
</evidence>